<accession>A0A0H3LYD5</accession>
<dbReference type="GO" id="GO:0016020">
    <property type="term" value="C:membrane"/>
    <property type="evidence" value="ECO:0007669"/>
    <property type="project" value="UniProtKB-SubCell"/>
</dbReference>
<dbReference type="Proteomes" id="UP000000421">
    <property type="component" value="Chromosome"/>
</dbReference>
<dbReference type="OrthoDB" id="3711263at2"/>
<evidence type="ECO:0000256" key="4">
    <source>
        <dbReference type="ARBA" id="ARBA00023136"/>
    </source>
</evidence>
<protein>
    <recommendedName>
        <fullName evidence="8">Disulfide bond formation protein B</fullName>
    </recommendedName>
</protein>
<dbReference type="RefSeq" id="WP_011181194.1">
    <property type="nucleotide sequence ID" value="NC_005956.1"/>
</dbReference>
<dbReference type="eggNOG" id="COG1495">
    <property type="taxonomic scope" value="Bacteria"/>
</dbReference>
<feature type="transmembrane region" description="Helical" evidence="5">
    <location>
        <begin position="146"/>
        <end position="168"/>
    </location>
</feature>
<evidence type="ECO:0000313" key="6">
    <source>
        <dbReference type="EMBL" id="CAF28183.1"/>
    </source>
</evidence>
<dbReference type="InterPro" id="IPR023380">
    <property type="entry name" value="DsbB-like_sf"/>
</dbReference>
<dbReference type="GO" id="GO:0006457">
    <property type="term" value="P:protein folding"/>
    <property type="evidence" value="ECO:0007669"/>
    <property type="project" value="InterPro"/>
</dbReference>
<organism evidence="6 7">
    <name type="scientific">Bartonella henselae (strain ATCC 49882 / DSM 28221 / CCUG 30454 / Houston 1)</name>
    <name type="common">Rochalimaea henselae</name>
    <dbReference type="NCBI Taxonomy" id="283166"/>
    <lineage>
        <taxon>Bacteria</taxon>
        <taxon>Pseudomonadati</taxon>
        <taxon>Pseudomonadota</taxon>
        <taxon>Alphaproteobacteria</taxon>
        <taxon>Hyphomicrobiales</taxon>
        <taxon>Bartonellaceae</taxon>
        <taxon>Bartonella</taxon>
    </lineage>
</organism>
<evidence type="ECO:0000256" key="2">
    <source>
        <dbReference type="ARBA" id="ARBA00022692"/>
    </source>
</evidence>
<comment type="subcellular location">
    <subcellularLocation>
        <location evidence="1">Membrane</location>
        <topology evidence="1">Multi-pass membrane protein</topology>
    </subcellularLocation>
</comment>
<feature type="transmembrane region" description="Helical" evidence="5">
    <location>
        <begin position="72"/>
        <end position="91"/>
    </location>
</feature>
<keyword evidence="4 5" id="KW-0472">Membrane</keyword>
<name>A0A0H3LYD5_BARHE</name>
<feature type="transmembrane region" description="Helical" evidence="5">
    <location>
        <begin position="12"/>
        <end position="34"/>
    </location>
</feature>
<reference evidence="6 7" key="1">
    <citation type="journal article" date="2004" name="Proc. Natl. Acad. Sci. U.S.A.">
        <title>The louse-borne human pathogen Bartonella quintana is a genomic derivative of the zoonotic agent Bartonella henselae.</title>
        <authorList>
            <person name="Alsmark U.C.M."/>
            <person name="Frank A.C."/>
            <person name="Karlberg E.O."/>
            <person name="Legault B.-A."/>
            <person name="Ardell D.H."/>
            <person name="Canbaeck B."/>
            <person name="Eriksson A.-S."/>
            <person name="Naeslund A.K."/>
            <person name="Handley S.A."/>
            <person name="Huvet M."/>
            <person name="La Scola B."/>
            <person name="Holmberg M."/>
            <person name="Andersson S.G.E."/>
        </authorList>
    </citation>
    <scope>NUCLEOTIDE SEQUENCE [LARGE SCALE GENOMIC DNA]</scope>
    <source>
        <strain evidence="7">ATCC 49882 / DSM 28221 / CCUG 30454 / Houston 1</strain>
    </source>
</reference>
<keyword evidence="7" id="KW-1185">Reference proteome</keyword>
<dbReference type="AlphaFoldDB" id="A0A0H3LYD5"/>
<evidence type="ECO:0000256" key="1">
    <source>
        <dbReference type="ARBA" id="ARBA00004141"/>
    </source>
</evidence>
<feature type="transmembrane region" description="Helical" evidence="5">
    <location>
        <begin position="111"/>
        <end position="134"/>
    </location>
</feature>
<dbReference type="KEGG" id="bhe:BH14180"/>
<feature type="transmembrane region" description="Helical" evidence="5">
    <location>
        <begin position="46"/>
        <end position="63"/>
    </location>
</feature>
<evidence type="ECO:0000313" key="7">
    <source>
        <dbReference type="Proteomes" id="UP000000421"/>
    </source>
</evidence>
<evidence type="ECO:0000256" key="5">
    <source>
        <dbReference type="SAM" id="Phobius"/>
    </source>
</evidence>
<dbReference type="PaxDb" id="283166-BH14180"/>
<dbReference type="EnsemblBacteria" id="CAF28183">
    <property type="protein sequence ID" value="CAF28183"/>
    <property type="gene ID" value="BH14180"/>
</dbReference>
<keyword evidence="3 5" id="KW-1133">Transmembrane helix</keyword>
<keyword evidence="2 5" id="KW-0812">Transmembrane</keyword>
<proteinExistence type="predicted"/>
<accession>A0A0K8J1E8</accession>
<evidence type="ECO:0000256" key="3">
    <source>
        <dbReference type="ARBA" id="ARBA00022989"/>
    </source>
</evidence>
<dbReference type="Pfam" id="PF02600">
    <property type="entry name" value="DsbB"/>
    <property type="match status" value="1"/>
</dbReference>
<dbReference type="EMBL" id="BX897699">
    <property type="protein sequence ID" value="CAF28183.1"/>
    <property type="molecule type" value="Genomic_DNA"/>
</dbReference>
<evidence type="ECO:0008006" key="8">
    <source>
        <dbReference type="Google" id="ProtNLM"/>
    </source>
</evidence>
<gene>
    <name evidence="6" type="ordered locus">BH14180</name>
</gene>
<dbReference type="SUPFAM" id="SSF158442">
    <property type="entry name" value="DsbB-like"/>
    <property type="match status" value="1"/>
</dbReference>
<dbReference type="Gene3D" id="1.20.1550.10">
    <property type="entry name" value="DsbB-like"/>
    <property type="match status" value="1"/>
</dbReference>
<dbReference type="GO" id="GO:0015035">
    <property type="term" value="F:protein-disulfide reductase activity"/>
    <property type="evidence" value="ECO:0007669"/>
    <property type="project" value="InterPro"/>
</dbReference>
<sequence>MEHVQQKNHHFIIFMNTLGLLGLSAVLLVAFYYQLVKFELPCPLCLLQRVGLMLAGCGFLLNIHHKVKNTHYGMVILGCMVTSIVAARQVFLHITPDDLGYGSTFFGLHFYTWAFIIAVLCIFAVAFLMILSELSYKFKVFAPFPLLSKMASGLFVFLIAANLISTVLECGTGQCADDPVRYELLSYWFPSSS</sequence>
<dbReference type="InterPro" id="IPR003752">
    <property type="entry name" value="DiS_bond_form_DsbB/BdbC"/>
</dbReference>
<dbReference type="GeneID" id="92986026"/>